<dbReference type="OrthoDB" id="10678426at2759"/>
<protein>
    <submittedName>
        <fullName evidence="2">Uncharacterized protein</fullName>
    </submittedName>
</protein>
<organism evidence="2 3">
    <name type="scientific">Stichopus japonicus</name>
    <name type="common">Sea cucumber</name>
    <dbReference type="NCBI Taxonomy" id="307972"/>
    <lineage>
        <taxon>Eukaryota</taxon>
        <taxon>Metazoa</taxon>
        <taxon>Echinodermata</taxon>
        <taxon>Eleutherozoa</taxon>
        <taxon>Echinozoa</taxon>
        <taxon>Holothuroidea</taxon>
        <taxon>Aspidochirotacea</taxon>
        <taxon>Aspidochirotida</taxon>
        <taxon>Stichopodidae</taxon>
        <taxon>Apostichopus</taxon>
    </lineage>
</organism>
<sequence length="448" mass="49882">MADSDPEVGVGDAEGTFDFDVTKDHGLSSDSEEEEEDEDTDAPPPKKKKRFRPWKNLKRIFKKKKIMEPKTELKDDQQQKDEQENNQEQVVSTEQYLLSNNPEAPTKDNTSAGHSLSQEDISRRRTDSDEGLPLSPDSPALTFDLTTSSEQEASVHGSGAISPDVESRQHSQVHKGLYHPTPSPRLSLRNNSNDQSGSDFDSVTTSPTLNSDAAKHRIAIKPSARRPSSRIRSPQQTTPTAFDFDANSLSFASETIDEETEMEEKSTMSIVYEKKDAEGFKEGKRPLNGILDQLIEESKEAYTYDIDPVELEDANGDGLGDVAQNEVQDLTREEDISESKGDELVADDNPAEEGMERSSEIMGQSEGKGSDHGQIEMEVETSAEVTDDEIRLETKTEETEGVNLKDDEVFKIVQVENVKSESKEDEDEKTNEVGVEDDVKEEEEKEEG</sequence>
<keyword evidence="3" id="KW-1185">Reference proteome</keyword>
<feature type="compositionally biased region" description="Basic residues" evidence="1">
    <location>
        <begin position="45"/>
        <end position="65"/>
    </location>
</feature>
<feature type="compositionally biased region" description="Acidic residues" evidence="1">
    <location>
        <begin position="377"/>
        <end position="387"/>
    </location>
</feature>
<comment type="caution">
    <text evidence="2">The sequence shown here is derived from an EMBL/GenBank/DDBJ whole genome shotgun (WGS) entry which is preliminary data.</text>
</comment>
<feature type="compositionally biased region" description="Acidic residues" evidence="1">
    <location>
        <begin position="344"/>
        <end position="353"/>
    </location>
</feature>
<dbReference type="Proteomes" id="UP000230750">
    <property type="component" value="Unassembled WGS sequence"/>
</dbReference>
<reference evidence="2 3" key="1">
    <citation type="journal article" date="2017" name="PLoS Biol.">
        <title>The sea cucumber genome provides insights into morphological evolution and visceral regeneration.</title>
        <authorList>
            <person name="Zhang X."/>
            <person name="Sun L."/>
            <person name="Yuan J."/>
            <person name="Sun Y."/>
            <person name="Gao Y."/>
            <person name="Zhang L."/>
            <person name="Li S."/>
            <person name="Dai H."/>
            <person name="Hamel J.F."/>
            <person name="Liu C."/>
            <person name="Yu Y."/>
            <person name="Liu S."/>
            <person name="Lin W."/>
            <person name="Guo K."/>
            <person name="Jin S."/>
            <person name="Xu P."/>
            <person name="Storey K.B."/>
            <person name="Huan P."/>
            <person name="Zhang T."/>
            <person name="Zhou Y."/>
            <person name="Zhang J."/>
            <person name="Lin C."/>
            <person name="Li X."/>
            <person name="Xing L."/>
            <person name="Huo D."/>
            <person name="Sun M."/>
            <person name="Wang L."/>
            <person name="Mercier A."/>
            <person name="Li F."/>
            <person name="Yang H."/>
            <person name="Xiang J."/>
        </authorList>
    </citation>
    <scope>NUCLEOTIDE SEQUENCE [LARGE SCALE GENOMIC DNA]</scope>
    <source>
        <strain evidence="2">Shaxun</strain>
        <tissue evidence="2">Muscle</tissue>
    </source>
</reference>
<feature type="compositionally biased region" description="Basic and acidic residues" evidence="1">
    <location>
        <begin position="388"/>
        <end position="400"/>
    </location>
</feature>
<gene>
    <name evidence="2" type="ORF">BSL78_13285</name>
</gene>
<evidence type="ECO:0000313" key="3">
    <source>
        <dbReference type="Proteomes" id="UP000230750"/>
    </source>
</evidence>
<dbReference type="AlphaFoldDB" id="A0A2G8KPA0"/>
<feature type="compositionally biased region" description="Basic and acidic residues" evidence="1">
    <location>
        <begin position="330"/>
        <end position="343"/>
    </location>
</feature>
<feature type="compositionally biased region" description="Acidic residues" evidence="1">
    <location>
        <begin position="30"/>
        <end position="41"/>
    </location>
</feature>
<name>A0A2G8KPA0_STIJA</name>
<feature type="region of interest" description="Disordered" evidence="1">
    <location>
        <begin position="330"/>
        <end position="400"/>
    </location>
</feature>
<evidence type="ECO:0000256" key="1">
    <source>
        <dbReference type="SAM" id="MobiDB-lite"/>
    </source>
</evidence>
<feature type="region of interest" description="Disordered" evidence="1">
    <location>
        <begin position="417"/>
        <end position="448"/>
    </location>
</feature>
<proteinExistence type="predicted"/>
<feature type="compositionally biased region" description="Polar residues" evidence="1">
    <location>
        <begin position="188"/>
        <end position="211"/>
    </location>
</feature>
<dbReference type="EMBL" id="MRZV01000445">
    <property type="protein sequence ID" value="PIK49842.1"/>
    <property type="molecule type" value="Genomic_DNA"/>
</dbReference>
<feature type="compositionally biased region" description="Polar residues" evidence="1">
    <location>
        <begin position="90"/>
        <end position="119"/>
    </location>
</feature>
<feature type="compositionally biased region" description="Basic residues" evidence="1">
    <location>
        <begin position="216"/>
        <end position="229"/>
    </location>
</feature>
<evidence type="ECO:0000313" key="2">
    <source>
        <dbReference type="EMBL" id="PIK49842.1"/>
    </source>
</evidence>
<feature type="compositionally biased region" description="Basic and acidic residues" evidence="1">
    <location>
        <begin position="66"/>
        <end position="83"/>
    </location>
</feature>
<accession>A0A2G8KPA0</accession>
<feature type="region of interest" description="Disordered" evidence="1">
    <location>
        <begin position="1"/>
        <end position="242"/>
    </location>
</feature>
<feature type="compositionally biased region" description="Acidic residues" evidence="1">
    <location>
        <begin position="423"/>
        <end position="448"/>
    </location>
</feature>